<dbReference type="HOGENOM" id="CLU_3153569_0_0_9"/>
<reference evidence="1 2" key="1">
    <citation type="journal article" date="2008" name="J. Bacteriol.">
        <title>The genome of Heliobacterium modesticaldum, a phototrophic representative of the Firmicutes containing the simplest photosynthetic apparatus.</title>
        <authorList>
            <person name="Sattley W.M."/>
            <person name="Madigan M.T."/>
            <person name="Swingley W.D."/>
            <person name="Cheung P.C."/>
            <person name="Clocksin K.M."/>
            <person name="Conrad A.L."/>
            <person name="Dejesa L.C."/>
            <person name="Honchak B.M."/>
            <person name="Jung D.O."/>
            <person name="Karbach L.E."/>
            <person name="Kurdoglu A."/>
            <person name="Lahiri S."/>
            <person name="Mastrian S.D."/>
            <person name="Page L.E."/>
            <person name="Taylor H.L."/>
            <person name="Wang Z.T."/>
            <person name="Raymond J."/>
            <person name="Chen M."/>
            <person name="Blankenship R.E."/>
            <person name="Touchman J.W."/>
        </authorList>
    </citation>
    <scope>NUCLEOTIDE SEQUENCE [LARGE SCALE GENOMIC DNA]</scope>
    <source>
        <strain evidence="2">ATCC 51547 / Ice1</strain>
    </source>
</reference>
<evidence type="ECO:0000313" key="1">
    <source>
        <dbReference type="EMBL" id="ABZ85065.1"/>
    </source>
</evidence>
<dbReference type="EMBL" id="CP000930">
    <property type="protein sequence ID" value="ABZ85065.1"/>
    <property type="molecule type" value="Genomic_DNA"/>
</dbReference>
<accession>B0TAV4</accession>
<dbReference type="AlphaFoldDB" id="B0TAV4"/>
<sequence>MKLFCFRPKYLFVTKVSIFCKKSFSSLLCNRRDTKVLFLKFLIFLLQL</sequence>
<name>B0TAV4_HELMI</name>
<gene>
    <name evidence="1" type="ORF">HM1_2517</name>
</gene>
<keyword evidence="2" id="KW-1185">Reference proteome</keyword>
<dbReference type="Proteomes" id="UP000008550">
    <property type="component" value="Chromosome"/>
</dbReference>
<evidence type="ECO:0000313" key="2">
    <source>
        <dbReference type="Proteomes" id="UP000008550"/>
    </source>
</evidence>
<organism evidence="1 2">
    <name type="scientific">Heliobacterium modesticaldum (strain ATCC 51547 / Ice1)</name>
    <dbReference type="NCBI Taxonomy" id="498761"/>
    <lineage>
        <taxon>Bacteria</taxon>
        <taxon>Bacillati</taxon>
        <taxon>Bacillota</taxon>
        <taxon>Clostridia</taxon>
        <taxon>Eubacteriales</taxon>
        <taxon>Heliobacteriaceae</taxon>
        <taxon>Heliomicrobium</taxon>
    </lineage>
</organism>
<dbReference type="KEGG" id="hmo:HM1_2517"/>
<protein>
    <submittedName>
        <fullName evidence="1">Uncharacterized protein</fullName>
    </submittedName>
</protein>
<proteinExistence type="predicted"/>